<evidence type="ECO:0000313" key="1">
    <source>
        <dbReference type="EMBL" id="KAG1303309.1"/>
    </source>
</evidence>
<evidence type="ECO:0000313" key="2">
    <source>
        <dbReference type="Proteomes" id="UP000716291"/>
    </source>
</evidence>
<gene>
    <name evidence="1" type="ORF">G6F64_010185</name>
</gene>
<dbReference type="AlphaFoldDB" id="A0A9P6X271"/>
<accession>A0A9P6X271</accession>
<dbReference type="EMBL" id="JAANQT010002033">
    <property type="protein sequence ID" value="KAG1303309.1"/>
    <property type="molecule type" value="Genomic_DNA"/>
</dbReference>
<comment type="caution">
    <text evidence="1">The sequence shown here is derived from an EMBL/GenBank/DDBJ whole genome shotgun (WGS) entry which is preliminary data.</text>
</comment>
<dbReference type="Proteomes" id="UP000716291">
    <property type="component" value="Unassembled WGS sequence"/>
</dbReference>
<reference evidence="1" key="1">
    <citation type="journal article" date="2020" name="Microb. Genom.">
        <title>Genetic diversity of clinical and environmental Mucorales isolates obtained from an investigation of mucormycosis cases among solid organ transplant recipients.</title>
        <authorList>
            <person name="Nguyen M.H."/>
            <person name="Kaul D."/>
            <person name="Muto C."/>
            <person name="Cheng S.J."/>
            <person name="Richter R.A."/>
            <person name="Bruno V.M."/>
            <person name="Liu G."/>
            <person name="Beyhan S."/>
            <person name="Sundermann A.J."/>
            <person name="Mounaud S."/>
            <person name="Pasculle A.W."/>
            <person name="Nierman W.C."/>
            <person name="Driscoll E."/>
            <person name="Cumbie R."/>
            <person name="Clancy C.J."/>
            <person name="Dupont C.L."/>
        </authorList>
    </citation>
    <scope>NUCLEOTIDE SEQUENCE</scope>
    <source>
        <strain evidence="1">GL11</strain>
    </source>
</reference>
<keyword evidence="2" id="KW-1185">Reference proteome</keyword>
<dbReference type="OrthoDB" id="2282120at2759"/>
<name>A0A9P6X271_RHIOR</name>
<sequence>MEKAMDNNTIMKVEGAQLNSVEELALHHITLSIYLNHSVNSSEWQSGEIDFIARSVSCLLGSLWSPHDKVIVLWDFTTWINKQKMPDTVSSRPDMVFSTKLFEIGNGEVKPANTPKASIDLARTRILETCKRQLHLRLRNAKALREAVTFGVLIYGLSYEIYMVTFDDGYYPYVRISVGLMPTSHTTYKCTEKMLMDLIQLKKSMNLSLQMDDNTNSNEEFAVVDKNQLLPTVSYSMVLHTRR</sequence>
<protein>
    <submittedName>
        <fullName evidence="1">Uncharacterized protein</fullName>
    </submittedName>
</protein>
<organism evidence="1 2">
    <name type="scientific">Rhizopus oryzae</name>
    <name type="common">Mucormycosis agent</name>
    <name type="synonym">Rhizopus arrhizus var. delemar</name>
    <dbReference type="NCBI Taxonomy" id="64495"/>
    <lineage>
        <taxon>Eukaryota</taxon>
        <taxon>Fungi</taxon>
        <taxon>Fungi incertae sedis</taxon>
        <taxon>Mucoromycota</taxon>
        <taxon>Mucoromycotina</taxon>
        <taxon>Mucoromycetes</taxon>
        <taxon>Mucorales</taxon>
        <taxon>Mucorineae</taxon>
        <taxon>Rhizopodaceae</taxon>
        <taxon>Rhizopus</taxon>
    </lineage>
</organism>
<proteinExistence type="predicted"/>